<dbReference type="InterPro" id="IPR000847">
    <property type="entry name" value="LysR_HTH_N"/>
</dbReference>
<dbReference type="AlphaFoldDB" id="A0A073J6K8"/>
<dbReference type="CDD" id="cd08415">
    <property type="entry name" value="PBP2_LysR_opines_like"/>
    <property type="match status" value="1"/>
</dbReference>
<dbReference type="SUPFAM" id="SSF46785">
    <property type="entry name" value="Winged helix' DNA-binding domain"/>
    <property type="match status" value="1"/>
</dbReference>
<organism evidence="5 6">
    <name type="scientific">Pseudosulfitobacter pseudonitzschiae</name>
    <dbReference type="NCBI Taxonomy" id="1402135"/>
    <lineage>
        <taxon>Bacteria</taxon>
        <taxon>Pseudomonadati</taxon>
        <taxon>Pseudomonadota</taxon>
        <taxon>Alphaproteobacteria</taxon>
        <taxon>Rhodobacterales</taxon>
        <taxon>Roseobacteraceae</taxon>
        <taxon>Pseudosulfitobacter</taxon>
    </lineage>
</organism>
<dbReference type="Pfam" id="PF03466">
    <property type="entry name" value="LysR_substrate"/>
    <property type="match status" value="1"/>
</dbReference>
<dbReference type="GO" id="GO:0003700">
    <property type="term" value="F:DNA-binding transcription factor activity"/>
    <property type="evidence" value="ECO:0007669"/>
    <property type="project" value="InterPro"/>
</dbReference>
<dbReference type="Pfam" id="PF00126">
    <property type="entry name" value="HTH_1"/>
    <property type="match status" value="1"/>
</dbReference>
<evidence type="ECO:0000256" key="4">
    <source>
        <dbReference type="ARBA" id="ARBA00023163"/>
    </source>
</evidence>
<keyword evidence="2" id="KW-0805">Transcription regulation</keyword>
<dbReference type="SUPFAM" id="SSF53850">
    <property type="entry name" value="Periplasmic binding protein-like II"/>
    <property type="match status" value="1"/>
</dbReference>
<keyword evidence="6" id="KW-1185">Reference proteome</keyword>
<dbReference type="PROSITE" id="PS50931">
    <property type="entry name" value="HTH_LYSR"/>
    <property type="match status" value="1"/>
</dbReference>
<protein>
    <submittedName>
        <fullName evidence="5">Uncharacterized protein</fullName>
    </submittedName>
</protein>
<dbReference type="InterPro" id="IPR037424">
    <property type="entry name" value="NocR_PBP2"/>
</dbReference>
<dbReference type="GO" id="GO:0043565">
    <property type="term" value="F:sequence-specific DNA binding"/>
    <property type="evidence" value="ECO:0007669"/>
    <property type="project" value="TreeGrafter"/>
</dbReference>
<sequence length="314" mass="35463">MRITHRQLEAFVQFMETGTVTAAADRLFVSQPAMSKMLAGLEIDLALTLFTREKKRLIPTDEAQLLYKEVRRLFGSLADVERFAQDLREFRTGELRIITATSIGHTLISEATTEFAQEFQDVHIKIDTSSNVGPDVLRQNVDLGFSVTQFHHPALRTEALFHASAVCVLPKGHRLCALDKITPRDLEGEEFVSFTRDSRMRHITDAVFEQRRVSRKMRLEVFTSAEANALVSRGLGVAIVEPLGVSRGIWSGLEIRPFEPQLEFTFSLLRPQDRGDVALANRFLDILKARIRDMAEGSQADSGTLNVRLPRRKD</sequence>
<evidence type="ECO:0000256" key="1">
    <source>
        <dbReference type="ARBA" id="ARBA00009437"/>
    </source>
</evidence>
<dbReference type="PANTHER" id="PTHR30427:SF1">
    <property type="entry name" value="TRANSCRIPTIONAL ACTIVATOR PROTEIN LYSR"/>
    <property type="match status" value="1"/>
</dbReference>
<accession>A0A073J6K8</accession>
<dbReference type="InterPro" id="IPR036388">
    <property type="entry name" value="WH-like_DNA-bd_sf"/>
</dbReference>
<dbReference type="GO" id="GO:0010628">
    <property type="term" value="P:positive regulation of gene expression"/>
    <property type="evidence" value="ECO:0007669"/>
    <property type="project" value="TreeGrafter"/>
</dbReference>
<gene>
    <name evidence="5" type="ORF">SUH3_00725</name>
</gene>
<evidence type="ECO:0000313" key="6">
    <source>
        <dbReference type="Proteomes" id="UP000027746"/>
    </source>
</evidence>
<dbReference type="Gene3D" id="1.10.10.10">
    <property type="entry name" value="Winged helix-like DNA-binding domain superfamily/Winged helix DNA-binding domain"/>
    <property type="match status" value="1"/>
</dbReference>
<dbReference type="Proteomes" id="UP000027746">
    <property type="component" value="Unassembled WGS sequence"/>
</dbReference>
<dbReference type="OrthoDB" id="8479870at2"/>
<comment type="similarity">
    <text evidence="1">Belongs to the LysR transcriptional regulatory family.</text>
</comment>
<dbReference type="RefSeq" id="WP_051693778.1">
    <property type="nucleotide sequence ID" value="NZ_CP054599.1"/>
</dbReference>
<dbReference type="PANTHER" id="PTHR30427">
    <property type="entry name" value="TRANSCRIPTIONAL ACTIVATOR PROTEIN LYSR"/>
    <property type="match status" value="1"/>
</dbReference>
<dbReference type="PRINTS" id="PR00039">
    <property type="entry name" value="HTHLYSR"/>
</dbReference>
<dbReference type="GeneID" id="68870071"/>
<dbReference type="InterPro" id="IPR005119">
    <property type="entry name" value="LysR_subst-bd"/>
</dbReference>
<keyword evidence="4" id="KW-0804">Transcription</keyword>
<evidence type="ECO:0000313" key="5">
    <source>
        <dbReference type="EMBL" id="KEJ97539.1"/>
    </source>
</evidence>
<name>A0A073J6K8_9RHOB</name>
<evidence type="ECO:0000256" key="3">
    <source>
        <dbReference type="ARBA" id="ARBA00023125"/>
    </source>
</evidence>
<proteinExistence type="inferred from homology"/>
<dbReference type="InterPro" id="IPR036390">
    <property type="entry name" value="WH_DNA-bd_sf"/>
</dbReference>
<dbReference type="Gene3D" id="3.40.190.290">
    <property type="match status" value="1"/>
</dbReference>
<evidence type="ECO:0000256" key="2">
    <source>
        <dbReference type="ARBA" id="ARBA00023015"/>
    </source>
</evidence>
<dbReference type="EMBL" id="JAMD01000001">
    <property type="protein sequence ID" value="KEJ97539.1"/>
    <property type="molecule type" value="Genomic_DNA"/>
</dbReference>
<comment type="caution">
    <text evidence="5">The sequence shown here is derived from an EMBL/GenBank/DDBJ whole genome shotgun (WGS) entry which is preliminary data.</text>
</comment>
<reference evidence="5 6" key="1">
    <citation type="submission" date="2014-01" db="EMBL/GenBank/DDBJ databases">
        <title>Sulfitobacter sp. H3 (MCCC 1A00686) Genome Sequencing.</title>
        <authorList>
            <person name="Lai Q."/>
            <person name="Hong Z."/>
        </authorList>
    </citation>
    <scope>NUCLEOTIDE SEQUENCE [LARGE SCALE GENOMIC DNA]</scope>
    <source>
        <strain evidence="5 6">H3</strain>
    </source>
</reference>
<keyword evidence="3" id="KW-0238">DNA-binding</keyword>